<dbReference type="EMBL" id="BSNM01000011">
    <property type="protein sequence ID" value="GLQ31229.1"/>
    <property type="molecule type" value="Genomic_DNA"/>
</dbReference>
<dbReference type="SUPFAM" id="SSF56281">
    <property type="entry name" value="Metallo-hydrolase/oxidoreductase"/>
    <property type="match status" value="1"/>
</dbReference>
<dbReference type="Gene3D" id="3.60.15.10">
    <property type="entry name" value="Ribonuclease Z/Hydroxyacylglutathione hydrolase-like"/>
    <property type="match status" value="1"/>
</dbReference>
<reference evidence="2" key="1">
    <citation type="journal article" date="2014" name="Int. J. Syst. Evol. Microbiol.">
        <title>Complete genome sequence of Corynebacterium casei LMG S-19264T (=DSM 44701T), isolated from a smear-ripened cheese.</title>
        <authorList>
            <consortium name="US DOE Joint Genome Institute (JGI-PGF)"/>
            <person name="Walter F."/>
            <person name="Albersmeier A."/>
            <person name="Kalinowski J."/>
            <person name="Ruckert C."/>
        </authorList>
    </citation>
    <scope>NUCLEOTIDE SEQUENCE</scope>
    <source>
        <strain evidence="2">NBRC 110071</strain>
    </source>
</reference>
<comment type="caution">
    <text evidence="2">The sequence shown here is derived from an EMBL/GenBank/DDBJ whole genome shotgun (WGS) entry which is preliminary data.</text>
</comment>
<protein>
    <submittedName>
        <fullName evidence="2">MBL fold metallo-hydrolase</fullName>
    </submittedName>
</protein>
<gene>
    <name evidence="2" type="ORF">GCM10007876_17080</name>
</gene>
<dbReference type="PANTHER" id="PTHR47619">
    <property type="entry name" value="METALLO-HYDROLASE YYCJ-RELATED"/>
    <property type="match status" value="1"/>
</dbReference>
<organism evidence="2 3">
    <name type="scientific">Litoribrevibacter albus</name>
    <dbReference type="NCBI Taxonomy" id="1473156"/>
    <lineage>
        <taxon>Bacteria</taxon>
        <taxon>Pseudomonadati</taxon>
        <taxon>Pseudomonadota</taxon>
        <taxon>Gammaproteobacteria</taxon>
        <taxon>Oceanospirillales</taxon>
        <taxon>Oceanospirillaceae</taxon>
        <taxon>Litoribrevibacter</taxon>
    </lineage>
</organism>
<name>A0AA37W7C1_9GAMM</name>
<dbReference type="InterPro" id="IPR001279">
    <property type="entry name" value="Metallo-B-lactamas"/>
</dbReference>
<dbReference type="PANTHER" id="PTHR47619:SF1">
    <property type="entry name" value="EXODEOXYRIBONUCLEASE WALJ"/>
    <property type="match status" value="1"/>
</dbReference>
<dbReference type="AlphaFoldDB" id="A0AA37W7C1"/>
<dbReference type="InterPro" id="IPR052533">
    <property type="entry name" value="WalJ/YycJ-like"/>
</dbReference>
<dbReference type="InterPro" id="IPR036866">
    <property type="entry name" value="RibonucZ/Hydroxyglut_hydro"/>
</dbReference>
<reference evidence="2" key="2">
    <citation type="submission" date="2023-01" db="EMBL/GenBank/DDBJ databases">
        <title>Draft genome sequence of Litoribrevibacter albus strain NBRC 110071.</title>
        <authorList>
            <person name="Sun Q."/>
            <person name="Mori K."/>
        </authorList>
    </citation>
    <scope>NUCLEOTIDE SEQUENCE</scope>
    <source>
        <strain evidence="2">NBRC 110071</strain>
    </source>
</reference>
<dbReference type="SMART" id="SM00849">
    <property type="entry name" value="Lactamase_B"/>
    <property type="match status" value="1"/>
</dbReference>
<proteinExistence type="predicted"/>
<evidence type="ECO:0000313" key="2">
    <source>
        <dbReference type="EMBL" id="GLQ31229.1"/>
    </source>
</evidence>
<evidence type="ECO:0000313" key="3">
    <source>
        <dbReference type="Proteomes" id="UP001161389"/>
    </source>
</evidence>
<evidence type="ECO:0000259" key="1">
    <source>
        <dbReference type="SMART" id="SM00849"/>
    </source>
</evidence>
<sequence length="256" mass="28507">MSLIEFASLGSGSKGNATLVKAEDTIIMIDCGFTVKETEIRLASLGVEPSQVTAVLVTHEHGDHIKGAAPFARRYKIPVYMTYGTARAKSLETHQQLALICSHEPFKVGALSIQPVIVPHDAQEPVQFVVKYQNKRLGVLTDLGSYTPYVVNHYKQCDALLLECNHDLTMLRYGPYPPSLKQRVAGNYGHLNNQQAAQFLKQVDQDRLQHLVVSHVSEQNNQVDLALDELVQVCARGRDWIKVANQDEGFSWLSIL</sequence>
<feature type="domain" description="Metallo-beta-lactamase" evidence="1">
    <location>
        <begin position="14"/>
        <end position="188"/>
    </location>
</feature>
<dbReference type="Proteomes" id="UP001161389">
    <property type="component" value="Unassembled WGS sequence"/>
</dbReference>
<dbReference type="RefSeq" id="WP_348524839.1">
    <property type="nucleotide sequence ID" value="NZ_BSNM01000011.1"/>
</dbReference>
<dbReference type="Pfam" id="PF12706">
    <property type="entry name" value="Lactamase_B_2"/>
    <property type="match status" value="1"/>
</dbReference>
<keyword evidence="3" id="KW-1185">Reference proteome</keyword>
<accession>A0AA37W7C1</accession>